<dbReference type="EMBL" id="PSVT01000003">
    <property type="protein sequence ID" value="PPH79229.1"/>
    <property type="molecule type" value="Genomic_DNA"/>
</dbReference>
<dbReference type="Pfam" id="PF01580">
    <property type="entry name" value="FtsK_SpoIIIE"/>
    <property type="match status" value="1"/>
</dbReference>
<evidence type="ECO:0000313" key="3">
    <source>
        <dbReference type="EMBL" id="PPH79229.1"/>
    </source>
</evidence>
<sequence>MATERINIKPGTGFDANNRAHIEAILTKVAKTDAGTGWSMQSHDPETGTLTLTRQSAVTQVSKSKERGSYDVGLRSGTKPADGDQVAAQLESDPRHRGYVMTKFEPFLGTATLSKLSADAQRCRGAVAVALGVKAWDVQVTDRPDGGFSLGLPRIYVPSKHDAKLTEVAEQVVGRDGWYVQVQAQALTAEIIPSEPPTFPTAIGYPLERLSTVSRERTPFGVKLPEPGSDTLEEVCIDWSTQAFAMIAGTPGSGKSVTLNALIAGSLAAGAELVICDVFDKRMDFTWMKEWCRDGGWGAEGDVESLAALSLVYEEGKRRSEIIERYGVTNWTELPCEAALNPILVIVDEVSGLLVTEKLPTGVPKDNPIVVAKTMRNLIRVSIEDVISRTLAEQRAFGIRMILASQVTNANTGIGPSQKAKIGHKILQGSNPSKTARTQAFNSEAAAPLVPGNVRADVKVAKGVGVAELEGQDPFVYKTYYAGVEDYRRALNALNLPKSTRPEPTTAEVARFDPSAEAEMDMPASRLADEAVGYGRGPRPPRDESGLTGAAAAAHQLKVAEQAVKRAAAVAV</sequence>
<organism evidence="3 4">
    <name type="scientific">Rathayibacter rathayi</name>
    <name type="common">Corynebacterium rathayi</name>
    <dbReference type="NCBI Taxonomy" id="33887"/>
    <lineage>
        <taxon>Bacteria</taxon>
        <taxon>Bacillati</taxon>
        <taxon>Actinomycetota</taxon>
        <taxon>Actinomycetes</taxon>
        <taxon>Micrococcales</taxon>
        <taxon>Microbacteriaceae</taxon>
        <taxon>Rathayibacter</taxon>
    </lineage>
</organism>
<dbReference type="InterPro" id="IPR002543">
    <property type="entry name" value="FtsK_dom"/>
</dbReference>
<keyword evidence="3" id="KW-0131">Cell cycle</keyword>
<evidence type="ECO:0000259" key="2">
    <source>
        <dbReference type="Pfam" id="PF01580"/>
    </source>
</evidence>
<comment type="caution">
    <text evidence="3">The sequence shown here is derived from an EMBL/GenBank/DDBJ whole genome shotgun (WGS) entry which is preliminary data.</text>
</comment>
<accession>A0ABX5AFN8</accession>
<proteinExistence type="predicted"/>
<feature type="region of interest" description="Disordered" evidence="1">
    <location>
        <begin position="531"/>
        <end position="550"/>
    </location>
</feature>
<keyword evidence="4" id="KW-1185">Reference proteome</keyword>
<feature type="domain" description="FtsK" evidence="2">
    <location>
        <begin position="217"/>
        <end position="268"/>
    </location>
</feature>
<feature type="region of interest" description="Disordered" evidence="1">
    <location>
        <begin position="63"/>
        <end position="84"/>
    </location>
</feature>
<evidence type="ECO:0000256" key="1">
    <source>
        <dbReference type="SAM" id="MobiDB-lite"/>
    </source>
</evidence>
<protein>
    <submittedName>
        <fullName evidence="3">Cell division protein FtsK</fullName>
    </submittedName>
</protein>
<dbReference type="InterPro" id="IPR027417">
    <property type="entry name" value="P-loop_NTPase"/>
</dbReference>
<dbReference type="GO" id="GO:0051301">
    <property type="term" value="P:cell division"/>
    <property type="evidence" value="ECO:0007669"/>
    <property type="project" value="UniProtKB-KW"/>
</dbReference>
<evidence type="ECO:0000313" key="4">
    <source>
        <dbReference type="Proteomes" id="UP000239698"/>
    </source>
</evidence>
<reference evidence="3 4" key="1">
    <citation type="submission" date="2018-02" db="EMBL/GenBank/DDBJ databases">
        <title>Bacteriophage NCPPB3778 and a type I-E CRISPR drive the evolution of the US Biological Select Agent, Rathayibacter toxicus.</title>
        <authorList>
            <person name="Davis E.W.II."/>
            <person name="Tabima J.F."/>
            <person name="Weisberg A.J."/>
            <person name="Lopes L.D."/>
            <person name="Wiseman M.S."/>
            <person name="Wiseman M.S."/>
            <person name="Pupko T."/>
            <person name="Belcher M.S."/>
            <person name="Sechler A.J."/>
            <person name="Tancos M.A."/>
            <person name="Schroeder B.K."/>
            <person name="Murray T.D."/>
            <person name="Luster D.G."/>
            <person name="Schneider W.L."/>
            <person name="Rogers E."/>
            <person name="Andreote F.D."/>
            <person name="Grunwald N.J."/>
            <person name="Putnam M.L."/>
            <person name="Chang J.H."/>
        </authorList>
    </citation>
    <scope>NUCLEOTIDE SEQUENCE [LARGE SCALE GENOMIC DNA]</scope>
    <source>
        <strain evidence="3 4">AY1D6</strain>
    </source>
</reference>
<dbReference type="Gene3D" id="3.40.50.300">
    <property type="entry name" value="P-loop containing nucleotide triphosphate hydrolases"/>
    <property type="match status" value="1"/>
</dbReference>
<dbReference type="RefSeq" id="WP_104248489.1">
    <property type="nucleotide sequence ID" value="NZ_PSUD01000002.1"/>
</dbReference>
<keyword evidence="3" id="KW-0132">Cell division</keyword>
<name>A0ABX5AFN8_RATRA</name>
<dbReference type="SUPFAM" id="SSF52540">
    <property type="entry name" value="P-loop containing nucleoside triphosphate hydrolases"/>
    <property type="match status" value="1"/>
</dbReference>
<gene>
    <name evidence="3" type="ORF">C5C40_02520</name>
</gene>
<dbReference type="Proteomes" id="UP000239698">
    <property type="component" value="Unassembled WGS sequence"/>
</dbReference>